<dbReference type="PANTHER" id="PTHR33514:SF13">
    <property type="entry name" value="PROTEIN ABCI12, CHLOROPLASTIC"/>
    <property type="match status" value="1"/>
</dbReference>
<dbReference type="PANTHER" id="PTHR33514">
    <property type="entry name" value="PROTEIN ABCI12, CHLOROPLASTIC"/>
    <property type="match status" value="1"/>
</dbReference>
<feature type="transmembrane region" description="Helical" evidence="6">
    <location>
        <begin position="39"/>
        <end position="56"/>
    </location>
</feature>
<name>A0A975I7Q5_9RHOB</name>
<feature type="transmembrane region" description="Helical" evidence="6">
    <location>
        <begin position="12"/>
        <end position="33"/>
    </location>
</feature>
<sequence length="198" mass="21871">MFDLYRPGTSFLHRAPAGGKVMALFVLGTLAFIVDDIRFIFAGLALTLLLYPICGLKLKNAWAQIRPTLWILIAIFIAQAIFNTWQLGVFVIARFGLLLLLAGLLTLTTRASDMIDGIERGLPFLRPLGVNPAKVSLALSLALRFIPVLAQITREVREAQRVRGLENSVIALAVPLFVRTLRMSDDIADAIEARGYRP</sequence>
<accession>A0A975I7Q5</accession>
<dbReference type="InterPro" id="IPR003339">
    <property type="entry name" value="ABC/ECF_trnsptr_transmembrane"/>
</dbReference>
<protein>
    <submittedName>
        <fullName evidence="7">Energy-coupling factor transporter transmembrane protein EcfT</fullName>
    </submittedName>
</protein>
<keyword evidence="3 6" id="KW-0812">Transmembrane</keyword>
<dbReference type="Pfam" id="PF02361">
    <property type="entry name" value="CbiQ"/>
    <property type="match status" value="1"/>
</dbReference>
<evidence type="ECO:0000313" key="8">
    <source>
        <dbReference type="Proteomes" id="UP000665026"/>
    </source>
</evidence>
<gene>
    <name evidence="7" type="ORF">HZ995_01720</name>
</gene>
<reference evidence="7" key="1">
    <citation type="submission" date="2020-07" db="EMBL/GenBank/DDBJ databases">
        <title>Genome sequences of bacteria associated with the marine, planktonic diatom Thalassiosira profunda strain ECT2AJA-044.</title>
        <authorList>
            <person name="Gargas C.B."/>
            <person name="Roberts W.R."/>
            <person name="Alverson A.J."/>
        </authorList>
    </citation>
    <scope>NUCLEOTIDE SEQUENCE</scope>
    <source>
        <strain evidence="7">ECT2AJA-044</strain>
    </source>
</reference>
<keyword evidence="5 6" id="KW-0472">Membrane</keyword>
<comment type="similarity">
    <text evidence="2">Belongs to the CbiQ family.</text>
</comment>
<dbReference type="GO" id="GO:0005886">
    <property type="term" value="C:plasma membrane"/>
    <property type="evidence" value="ECO:0007669"/>
    <property type="project" value="TreeGrafter"/>
</dbReference>
<evidence type="ECO:0000256" key="5">
    <source>
        <dbReference type="ARBA" id="ARBA00023136"/>
    </source>
</evidence>
<evidence type="ECO:0000256" key="4">
    <source>
        <dbReference type="ARBA" id="ARBA00022989"/>
    </source>
</evidence>
<evidence type="ECO:0000256" key="6">
    <source>
        <dbReference type="SAM" id="Phobius"/>
    </source>
</evidence>
<comment type="subcellular location">
    <subcellularLocation>
        <location evidence="1">Membrane</location>
        <topology evidence="1">Multi-pass membrane protein</topology>
    </subcellularLocation>
</comment>
<dbReference type="AlphaFoldDB" id="A0A975I7Q5"/>
<dbReference type="CDD" id="cd16914">
    <property type="entry name" value="EcfT"/>
    <property type="match status" value="1"/>
</dbReference>
<evidence type="ECO:0000256" key="2">
    <source>
        <dbReference type="ARBA" id="ARBA00008564"/>
    </source>
</evidence>
<evidence type="ECO:0000256" key="1">
    <source>
        <dbReference type="ARBA" id="ARBA00004141"/>
    </source>
</evidence>
<organism evidence="7 8">
    <name type="scientific">Cognatishimia activa</name>
    <dbReference type="NCBI Taxonomy" id="1715691"/>
    <lineage>
        <taxon>Bacteria</taxon>
        <taxon>Pseudomonadati</taxon>
        <taxon>Pseudomonadota</taxon>
        <taxon>Alphaproteobacteria</taxon>
        <taxon>Rhodobacterales</taxon>
        <taxon>Paracoccaceae</taxon>
        <taxon>Cognatishimia</taxon>
    </lineage>
</organism>
<dbReference type="Proteomes" id="UP000665026">
    <property type="component" value="Chromosome"/>
</dbReference>
<dbReference type="RefSeq" id="WP_209356970.1">
    <property type="nucleotide sequence ID" value="NZ_CP060010.1"/>
</dbReference>
<evidence type="ECO:0000313" key="7">
    <source>
        <dbReference type="EMBL" id="QTN36267.1"/>
    </source>
</evidence>
<dbReference type="KEGG" id="cact:HZ995_01720"/>
<proteinExistence type="inferred from homology"/>
<feature type="transmembrane region" description="Helical" evidence="6">
    <location>
        <begin position="68"/>
        <end position="85"/>
    </location>
</feature>
<evidence type="ECO:0000256" key="3">
    <source>
        <dbReference type="ARBA" id="ARBA00022692"/>
    </source>
</evidence>
<keyword evidence="4 6" id="KW-1133">Transmembrane helix</keyword>
<dbReference type="EMBL" id="CP060010">
    <property type="protein sequence ID" value="QTN36267.1"/>
    <property type="molecule type" value="Genomic_DNA"/>
</dbReference>